<dbReference type="RefSeq" id="WP_058373072.1">
    <property type="nucleotide sequence ID" value="NZ_CP011034.1"/>
</dbReference>
<sequence length="93" mass="10690">MRSVEITEPGKVVITTTKSLAVDWHKAEFARMSEEFKRGRSRFKEKFNRCFTCNWPFQVGANETGEVMNIVCFKGEGNKLLCTDCYEKLTGDL</sequence>
<dbReference type="KEGG" id="ptn:PTRA_a1414"/>
<dbReference type="PATRIC" id="fig|1315283.4.peg.1223"/>
<evidence type="ECO:0000313" key="2">
    <source>
        <dbReference type="Proteomes" id="UP000065261"/>
    </source>
</evidence>
<dbReference type="AlphaFoldDB" id="A0A0U2WC23"/>
<name>A0A0U2WC23_9GAMM</name>
<gene>
    <name evidence="1" type="ORF">PTRA_a1414</name>
</gene>
<accession>A0A0U2WC23</accession>
<evidence type="ECO:0000313" key="1">
    <source>
        <dbReference type="EMBL" id="ALS32631.1"/>
    </source>
</evidence>
<dbReference type="Proteomes" id="UP000065261">
    <property type="component" value="Chromosome I"/>
</dbReference>
<proteinExistence type="predicted"/>
<organism evidence="1">
    <name type="scientific">Pseudoalteromonas translucida KMM 520</name>
    <dbReference type="NCBI Taxonomy" id="1315283"/>
    <lineage>
        <taxon>Bacteria</taxon>
        <taxon>Pseudomonadati</taxon>
        <taxon>Pseudomonadota</taxon>
        <taxon>Gammaproteobacteria</taxon>
        <taxon>Alteromonadales</taxon>
        <taxon>Pseudoalteromonadaceae</taxon>
        <taxon>Pseudoalteromonas</taxon>
    </lineage>
</organism>
<reference evidence="1 2" key="1">
    <citation type="submission" date="2015-03" db="EMBL/GenBank/DDBJ databases">
        <authorList>
            <person name="Murphy D."/>
        </authorList>
    </citation>
    <scope>NUCLEOTIDE SEQUENCE [LARGE SCALE GENOMIC DNA]</scope>
    <source>
        <strain evidence="1 2">KMM 520</strain>
    </source>
</reference>
<dbReference type="EMBL" id="CP011034">
    <property type="protein sequence ID" value="ALS32631.1"/>
    <property type="molecule type" value="Genomic_DNA"/>
</dbReference>
<protein>
    <submittedName>
        <fullName evidence="1">Uncharacterized protein</fullName>
    </submittedName>
</protein>